<evidence type="ECO:0000256" key="10">
    <source>
        <dbReference type="ARBA" id="ARBA00023098"/>
    </source>
</evidence>
<keyword evidence="8" id="KW-0560">Oxidoreductase</keyword>
<evidence type="ECO:0000256" key="3">
    <source>
        <dbReference type="ARBA" id="ARBA00009295"/>
    </source>
</evidence>
<dbReference type="PANTHER" id="PTHR19353:SF30">
    <property type="entry name" value="DELTA 8-(E)-SPHINGOLIPID DESATURASE"/>
    <property type="match status" value="1"/>
</dbReference>
<keyword evidence="10" id="KW-0443">Lipid metabolism</keyword>
<comment type="similarity">
    <text evidence="3">Belongs to the fatty acid desaturase type 1 family.</text>
</comment>
<dbReference type="Proteomes" id="UP001190700">
    <property type="component" value="Unassembled WGS sequence"/>
</dbReference>
<feature type="compositionally biased region" description="Low complexity" evidence="12">
    <location>
        <begin position="130"/>
        <end position="140"/>
    </location>
</feature>
<comment type="subcellular location">
    <subcellularLocation>
        <location evidence="1">Membrane</location>
        <topology evidence="1">Multi-pass membrane protein</topology>
    </subcellularLocation>
</comment>
<evidence type="ECO:0000256" key="1">
    <source>
        <dbReference type="ARBA" id="ARBA00004141"/>
    </source>
</evidence>
<dbReference type="InterPro" id="IPR005804">
    <property type="entry name" value="FA_desaturase_dom"/>
</dbReference>
<dbReference type="EMBL" id="LGRX02008916">
    <property type="protein sequence ID" value="KAK3272524.1"/>
    <property type="molecule type" value="Genomic_DNA"/>
</dbReference>
<keyword evidence="5" id="KW-0812">Transmembrane</keyword>
<evidence type="ECO:0000256" key="8">
    <source>
        <dbReference type="ARBA" id="ARBA00023002"/>
    </source>
</evidence>
<keyword evidence="7" id="KW-1133">Transmembrane helix</keyword>
<dbReference type="Pfam" id="PF00487">
    <property type="entry name" value="FA_desaturase"/>
    <property type="match status" value="1"/>
</dbReference>
<name>A0AAE0L5H5_9CHLO</name>
<reference evidence="14 15" key="1">
    <citation type="journal article" date="2015" name="Genome Biol. Evol.">
        <title>Comparative Genomics of a Bacterivorous Green Alga Reveals Evolutionary Causalities and Consequences of Phago-Mixotrophic Mode of Nutrition.</title>
        <authorList>
            <person name="Burns J.A."/>
            <person name="Paasch A."/>
            <person name="Narechania A."/>
            <person name="Kim E."/>
        </authorList>
    </citation>
    <scope>NUCLEOTIDE SEQUENCE [LARGE SCALE GENOMIC DNA]</scope>
    <source>
        <strain evidence="14 15">PLY_AMNH</strain>
    </source>
</reference>
<evidence type="ECO:0000256" key="9">
    <source>
        <dbReference type="ARBA" id="ARBA00023004"/>
    </source>
</evidence>
<feature type="region of interest" description="Disordered" evidence="12">
    <location>
        <begin position="511"/>
        <end position="533"/>
    </location>
</feature>
<comment type="pathway">
    <text evidence="2">Lipid metabolism.</text>
</comment>
<dbReference type="GO" id="GO:0016717">
    <property type="term" value="F:oxidoreductase activity, acting on paired donors, with oxidation of a pair of donors resulting in the reduction of molecular oxygen to two molecules of water"/>
    <property type="evidence" value="ECO:0007669"/>
    <property type="project" value="TreeGrafter"/>
</dbReference>
<evidence type="ECO:0000256" key="4">
    <source>
        <dbReference type="ARBA" id="ARBA00022617"/>
    </source>
</evidence>
<keyword evidence="15" id="KW-1185">Reference proteome</keyword>
<evidence type="ECO:0000256" key="12">
    <source>
        <dbReference type="SAM" id="MobiDB-lite"/>
    </source>
</evidence>
<feature type="region of interest" description="Disordered" evidence="12">
    <location>
        <begin position="100"/>
        <end position="160"/>
    </location>
</feature>
<evidence type="ECO:0000256" key="6">
    <source>
        <dbReference type="ARBA" id="ARBA00022723"/>
    </source>
</evidence>
<evidence type="ECO:0000256" key="5">
    <source>
        <dbReference type="ARBA" id="ARBA00022692"/>
    </source>
</evidence>
<sequence>MWDRRGHQFCVLSEKTKAHWELMESLVRHTEGDSERMAPMGSVTDLTCKVEKFYPVTDGEGGCGEVFDTNAAAQEFLHLGEGRIMLSACRSESDARDELGSYGARRAPPARPHKTVTRDGEGPSGHALRPAAAPSSSTAADTIHQTWPNGKFGPGSREYQPHVFQGTYEAESDTNSVDTTQESVWLDRAQIAELSQKGGKTVFLVRYQYLRGKVILMLGKPNAERGKVMHTCELSSKQMHRYSYSAAQGQRGEYIPLGGQSAGCSGGLVGTVQQHLEDVIGGEELADLARRHLSEGPQQGTLHVLRTRATPRAKPVYYVCEAHAFYHKHASYGIVFKPEYMASMTRKFDMCSWVTWDKASVVHKKAPLSALTIRVEPALRTEVLRAQLARTFVGELAAAEETDPAEPTLEMLNSDSRDARETRHARCAVNDVVHDVNYGAREQRFVDEAIASDMFNGGRESQATRSGLHSRGILEANLHQRPEYRPVISLALPTASEDNFSDTTQAFQSIGHDQEAASHRSPQVQVERVPTEHHRPLREDVQATGSFIQDGPYLEPGQATWGPDAPEFVVEWRKNLDLEGWGNEMRALERELKAEQGESDVSHLNGVLFWSNVCYFSGLALAGVCNPLSGNPISALLISTAIFARWTMVGHHVSHGGYTGQARTESGGNEWFHRAKFAKGLQRRALDWLDWMLPEAWDVEHNNLHHYQLGEGGDPDLVEKNLKMIREQPIPVWARYLRVAVLMPVWKWYYYAPNTLKEMSAAHVKRAETNPKYAGATQPFKTSEPATFALALRAMVMEGNVEPMAATLRVLLPYFAFHFVLCPLPFYLIGGSSIGNIALANFVLAELITNVHSFIVIVTNHCGKDVYRFDTQCAPRSNEFYLRAVIGSVNYRTAHTTPGRPEDKPAGMLGNVNDFMHGWLNYQIEHHMFPELSMLSYQKAMPRVKEACERYGVPYVQQSVWTRLKRTLEIMVGTENMLQWERGM</sequence>
<evidence type="ECO:0000256" key="7">
    <source>
        <dbReference type="ARBA" id="ARBA00022989"/>
    </source>
</evidence>
<gene>
    <name evidence="14" type="ORF">CYMTET_19181</name>
</gene>
<keyword evidence="4" id="KW-0349">Heme</keyword>
<dbReference type="PANTHER" id="PTHR19353">
    <property type="entry name" value="FATTY ACID DESATURASE 2"/>
    <property type="match status" value="1"/>
</dbReference>
<evidence type="ECO:0000256" key="11">
    <source>
        <dbReference type="ARBA" id="ARBA00023136"/>
    </source>
</evidence>
<evidence type="ECO:0000259" key="13">
    <source>
        <dbReference type="Pfam" id="PF00487"/>
    </source>
</evidence>
<proteinExistence type="inferred from homology"/>
<accession>A0AAE0L5H5</accession>
<dbReference type="GO" id="GO:0006629">
    <property type="term" value="P:lipid metabolic process"/>
    <property type="evidence" value="ECO:0007669"/>
    <property type="project" value="UniProtKB-KW"/>
</dbReference>
<evidence type="ECO:0000313" key="15">
    <source>
        <dbReference type="Proteomes" id="UP001190700"/>
    </source>
</evidence>
<keyword evidence="6" id="KW-0479">Metal-binding</keyword>
<evidence type="ECO:0000313" key="14">
    <source>
        <dbReference type="EMBL" id="KAK3272524.1"/>
    </source>
</evidence>
<keyword evidence="9" id="KW-0408">Iron</keyword>
<protein>
    <recommendedName>
        <fullName evidence="13">Fatty acid desaturase domain-containing protein</fullName>
    </recommendedName>
</protein>
<dbReference type="GO" id="GO:0016020">
    <property type="term" value="C:membrane"/>
    <property type="evidence" value="ECO:0007669"/>
    <property type="project" value="UniProtKB-SubCell"/>
</dbReference>
<organism evidence="14 15">
    <name type="scientific">Cymbomonas tetramitiformis</name>
    <dbReference type="NCBI Taxonomy" id="36881"/>
    <lineage>
        <taxon>Eukaryota</taxon>
        <taxon>Viridiplantae</taxon>
        <taxon>Chlorophyta</taxon>
        <taxon>Pyramimonadophyceae</taxon>
        <taxon>Pyramimonadales</taxon>
        <taxon>Pyramimonadaceae</taxon>
        <taxon>Cymbomonas</taxon>
    </lineage>
</organism>
<dbReference type="InterPro" id="IPR012171">
    <property type="entry name" value="Fatty_acid_desaturase"/>
</dbReference>
<keyword evidence="11" id="KW-0472">Membrane</keyword>
<evidence type="ECO:0000256" key="2">
    <source>
        <dbReference type="ARBA" id="ARBA00005189"/>
    </source>
</evidence>
<comment type="caution">
    <text evidence="14">The sequence shown here is derived from an EMBL/GenBank/DDBJ whole genome shotgun (WGS) entry which is preliminary data.</text>
</comment>
<dbReference type="GO" id="GO:0046872">
    <property type="term" value="F:metal ion binding"/>
    <property type="evidence" value="ECO:0007669"/>
    <property type="project" value="UniProtKB-KW"/>
</dbReference>
<feature type="domain" description="Fatty acid desaturase" evidence="13">
    <location>
        <begin position="635"/>
        <end position="958"/>
    </location>
</feature>
<dbReference type="AlphaFoldDB" id="A0AAE0L5H5"/>